<organism evidence="2 3">
    <name type="scientific">Tanacetum coccineum</name>
    <dbReference type="NCBI Taxonomy" id="301880"/>
    <lineage>
        <taxon>Eukaryota</taxon>
        <taxon>Viridiplantae</taxon>
        <taxon>Streptophyta</taxon>
        <taxon>Embryophyta</taxon>
        <taxon>Tracheophyta</taxon>
        <taxon>Spermatophyta</taxon>
        <taxon>Magnoliopsida</taxon>
        <taxon>eudicotyledons</taxon>
        <taxon>Gunneridae</taxon>
        <taxon>Pentapetalae</taxon>
        <taxon>asterids</taxon>
        <taxon>campanulids</taxon>
        <taxon>Asterales</taxon>
        <taxon>Asteraceae</taxon>
        <taxon>Asteroideae</taxon>
        <taxon>Anthemideae</taxon>
        <taxon>Anthemidinae</taxon>
        <taxon>Tanacetum</taxon>
    </lineage>
</organism>
<evidence type="ECO:0000256" key="1">
    <source>
        <dbReference type="SAM" id="MobiDB-lite"/>
    </source>
</evidence>
<protein>
    <submittedName>
        <fullName evidence="2">Uncharacterized protein</fullName>
    </submittedName>
</protein>
<accession>A0ABQ4XIU0</accession>
<gene>
    <name evidence="2" type="ORF">Tco_0679447</name>
</gene>
<evidence type="ECO:0000313" key="2">
    <source>
        <dbReference type="EMBL" id="GJS64883.1"/>
    </source>
</evidence>
<comment type="caution">
    <text evidence="2">The sequence shown here is derived from an EMBL/GenBank/DDBJ whole genome shotgun (WGS) entry which is preliminary data.</text>
</comment>
<reference evidence="2" key="1">
    <citation type="journal article" date="2022" name="Int. J. Mol. Sci.">
        <title>Draft Genome of Tanacetum Coccineum: Genomic Comparison of Closely Related Tanacetum-Family Plants.</title>
        <authorList>
            <person name="Yamashiro T."/>
            <person name="Shiraishi A."/>
            <person name="Nakayama K."/>
            <person name="Satake H."/>
        </authorList>
    </citation>
    <scope>NUCLEOTIDE SEQUENCE</scope>
</reference>
<sequence length="174" mass="18767">MSCSTISYESIAESMGSSIASAMVPYPAPNDDSESEPFEDPASPGLLSDYFDILSYFNSVDRLGRGVSPTVSVASDPDDEPLGSPDTTDYYGGRSRSSSPLNSPHSLSPHHKRCRVSPTPSLPTAGELAVIEPALPSMPIKLLPPRKRFTTIERIKTLEIEVKSLTARLIEAEI</sequence>
<keyword evidence="3" id="KW-1185">Reference proteome</keyword>
<dbReference type="EMBL" id="BQNB010009536">
    <property type="protein sequence ID" value="GJS64883.1"/>
    <property type="molecule type" value="Genomic_DNA"/>
</dbReference>
<feature type="region of interest" description="Disordered" evidence="1">
    <location>
        <begin position="22"/>
        <end position="44"/>
    </location>
</feature>
<feature type="compositionally biased region" description="Low complexity" evidence="1">
    <location>
        <begin position="94"/>
        <end position="107"/>
    </location>
</feature>
<proteinExistence type="predicted"/>
<feature type="region of interest" description="Disordered" evidence="1">
    <location>
        <begin position="67"/>
        <end position="120"/>
    </location>
</feature>
<dbReference type="Proteomes" id="UP001151760">
    <property type="component" value="Unassembled WGS sequence"/>
</dbReference>
<name>A0ABQ4XIU0_9ASTR</name>
<evidence type="ECO:0000313" key="3">
    <source>
        <dbReference type="Proteomes" id="UP001151760"/>
    </source>
</evidence>
<reference evidence="2" key="2">
    <citation type="submission" date="2022-01" db="EMBL/GenBank/DDBJ databases">
        <authorList>
            <person name="Yamashiro T."/>
            <person name="Shiraishi A."/>
            <person name="Satake H."/>
            <person name="Nakayama K."/>
        </authorList>
    </citation>
    <scope>NUCLEOTIDE SEQUENCE</scope>
</reference>